<comment type="caution">
    <text evidence="1">The sequence shown here is derived from an EMBL/GenBank/DDBJ whole genome shotgun (WGS) entry which is preliminary data.</text>
</comment>
<organism evidence="1 2">
    <name type="scientific">Mytilus edulis</name>
    <name type="common">Blue mussel</name>
    <dbReference type="NCBI Taxonomy" id="6550"/>
    <lineage>
        <taxon>Eukaryota</taxon>
        <taxon>Metazoa</taxon>
        <taxon>Spiralia</taxon>
        <taxon>Lophotrochozoa</taxon>
        <taxon>Mollusca</taxon>
        <taxon>Bivalvia</taxon>
        <taxon>Autobranchia</taxon>
        <taxon>Pteriomorphia</taxon>
        <taxon>Mytilida</taxon>
        <taxon>Mytiloidea</taxon>
        <taxon>Mytilidae</taxon>
        <taxon>Mytilinae</taxon>
        <taxon>Mytilus</taxon>
    </lineage>
</organism>
<name>A0A8S3SC00_MYTED</name>
<accession>A0A8S3SC00</accession>
<evidence type="ECO:0000313" key="1">
    <source>
        <dbReference type="EMBL" id="CAG2217910.1"/>
    </source>
</evidence>
<dbReference type="Proteomes" id="UP000683360">
    <property type="component" value="Unassembled WGS sequence"/>
</dbReference>
<reference evidence="1" key="1">
    <citation type="submission" date="2021-03" db="EMBL/GenBank/DDBJ databases">
        <authorList>
            <person name="Bekaert M."/>
        </authorList>
    </citation>
    <scope>NUCLEOTIDE SEQUENCE</scope>
</reference>
<sequence>MSFGCANEDVYDTCIFEEDLCLYEDGNVDETVQDSIQVKGIFPTGIEESTEIHTIHDRLPHQSPSIKVNIVQPTMEQEERSEICTTLTSFDKSRAPNSHPFKVNFRIPLAGGTSAHIVLKNTCSVDGFLLMIYVLLEENLTIRTQFEHSEHDLHKIYHQIWKKFTEGNFGDAKIAWGKYGGYIEDLEANGARTDKIIDIIGRENERIFCVLAKHRFPLRVHCSLVGDVYFTTQLYNVLPLYEVQGEPLYDTIKRAINKFLRGDDLPCYRTHGYELYLVRFFIEGVNHFVDKIKIYGSWALYDDCREKLYHFDVDPEYVQLSSCYFVKV</sequence>
<dbReference type="AlphaFoldDB" id="A0A8S3SC00"/>
<proteinExistence type="predicted"/>
<keyword evidence="2" id="KW-1185">Reference proteome</keyword>
<evidence type="ECO:0000313" key="2">
    <source>
        <dbReference type="Proteomes" id="UP000683360"/>
    </source>
</evidence>
<dbReference type="OrthoDB" id="6156483at2759"/>
<dbReference type="EMBL" id="CAJPWZ010001581">
    <property type="protein sequence ID" value="CAG2217910.1"/>
    <property type="molecule type" value="Genomic_DNA"/>
</dbReference>
<protein>
    <submittedName>
        <fullName evidence="1">Uncharacterized protein</fullName>
    </submittedName>
</protein>
<gene>
    <name evidence="1" type="ORF">MEDL_31573</name>
</gene>